<dbReference type="Gene3D" id="2.120.10.60">
    <property type="entry name" value="Tricorn protease N-terminal domain"/>
    <property type="match status" value="1"/>
</dbReference>
<dbReference type="SUPFAM" id="SSF69304">
    <property type="entry name" value="Tricorn protease N-terminal domain"/>
    <property type="match status" value="1"/>
</dbReference>
<dbReference type="Pfam" id="PF14684">
    <property type="entry name" value="Tricorn_C1"/>
    <property type="match status" value="1"/>
</dbReference>
<dbReference type="PIRSF" id="PIRSF036421">
    <property type="entry name" value="Tricorn_protease"/>
    <property type="match status" value="1"/>
</dbReference>
<dbReference type="InterPro" id="IPR001478">
    <property type="entry name" value="PDZ"/>
</dbReference>
<evidence type="ECO:0000313" key="12">
    <source>
        <dbReference type="EMBL" id="TCP56356.1"/>
    </source>
</evidence>
<evidence type="ECO:0000256" key="10">
    <source>
        <dbReference type="SAM" id="MobiDB-lite"/>
    </source>
</evidence>
<dbReference type="InterPro" id="IPR012393">
    <property type="entry name" value="Tricorn_protease"/>
</dbReference>
<proteinExistence type="inferred from homology"/>
<comment type="similarity">
    <text evidence="2 7">Belongs to the peptidase S41B family.</text>
</comment>
<dbReference type="InterPro" id="IPR036034">
    <property type="entry name" value="PDZ_sf"/>
</dbReference>
<gene>
    <name evidence="12" type="ORF">EV191_101298</name>
</gene>
<dbReference type="GO" id="GO:0008236">
    <property type="term" value="F:serine-type peptidase activity"/>
    <property type="evidence" value="ECO:0007669"/>
    <property type="project" value="UniProtKB-UniRule"/>
</dbReference>
<protein>
    <recommendedName>
        <fullName evidence="7">Tricorn protease homolog</fullName>
        <ecNumber evidence="7">3.4.21.-</ecNumber>
    </recommendedName>
</protein>
<evidence type="ECO:0000313" key="13">
    <source>
        <dbReference type="Proteomes" id="UP000294911"/>
    </source>
</evidence>
<evidence type="ECO:0000256" key="3">
    <source>
        <dbReference type="ARBA" id="ARBA00022490"/>
    </source>
</evidence>
<dbReference type="InterPro" id="IPR029414">
    <property type="entry name" value="Tricorn_PDZ"/>
</dbReference>
<dbReference type="Gene3D" id="3.90.226.10">
    <property type="entry name" value="2-enoyl-CoA Hydratase, Chain A, domain 1"/>
    <property type="match status" value="1"/>
</dbReference>
<dbReference type="CDD" id="cd07562">
    <property type="entry name" value="Peptidase_S41_TRI"/>
    <property type="match status" value="1"/>
</dbReference>
<dbReference type="Pfam" id="PF26549">
    <property type="entry name" value="Tricorn_N"/>
    <property type="match status" value="1"/>
</dbReference>
<dbReference type="InterPro" id="IPR015943">
    <property type="entry name" value="WD40/YVTN_repeat-like_dom_sf"/>
</dbReference>
<dbReference type="FunFam" id="2.30.42.10:FF:000221">
    <property type="entry name" value="Tricorn protease homolog"/>
    <property type="match status" value="1"/>
</dbReference>
<dbReference type="Proteomes" id="UP000294911">
    <property type="component" value="Unassembled WGS sequence"/>
</dbReference>
<evidence type="ECO:0000256" key="6">
    <source>
        <dbReference type="ARBA" id="ARBA00022825"/>
    </source>
</evidence>
<dbReference type="EC" id="3.4.21.-" evidence="7"/>
<organism evidence="12 13">
    <name type="scientific">Tamaricihabitans halophyticus</name>
    <dbReference type="NCBI Taxonomy" id="1262583"/>
    <lineage>
        <taxon>Bacteria</taxon>
        <taxon>Bacillati</taxon>
        <taxon>Actinomycetota</taxon>
        <taxon>Actinomycetes</taxon>
        <taxon>Pseudonocardiales</taxon>
        <taxon>Pseudonocardiaceae</taxon>
        <taxon>Tamaricihabitans</taxon>
    </lineage>
</organism>
<evidence type="ECO:0000256" key="4">
    <source>
        <dbReference type="ARBA" id="ARBA00022670"/>
    </source>
</evidence>
<keyword evidence="6 7" id="KW-0720">Serine protease</keyword>
<dbReference type="InterPro" id="IPR029045">
    <property type="entry name" value="ClpP/crotonase-like_dom_sf"/>
</dbReference>
<evidence type="ECO:0000256" key="7">
    <source>
        <dbReference type="PIRNR" id="PIRNR036421"/>
    </source>
</evidence>
<dbReference type="Pfam" id="PF03572">
    <property type="entry name" value="Peptidase_S41"/>
    <property type="match status" value="1"/>
</dbReference>
<comment type="caution">
    <text evidence="12">The sequence shown here is derived from an EMBL/GenBank/DDBJ whole genome shotgun (WGS) entry which is preliminary data.</text>
</comment>
<evidence type="ECO:0000256" key="8">
    <source>
        <dbReference type="PIRSR" id="PIRSR036421-1"/>
    </source>
</evidence>
<feature type="domain" description="PDZ" evidence="11">
    <location>
        <begin position="748"/>
        <end position="810"/>
    </location>
</feature>
<dbReference type="Gene3D" id="2.130.10.10">
    <property type="entry name" value="YVTN repeat-like/Quinoprotein amine dehydrogenase"/>
    <property type="match status" value="1"/>
</dbReference>
<feature type="active site" description="Charge relay system" evidence="8">
    <location>
        <position position="1016"/>
    </location>
</feature>
<comment type="function">
    <text evidence="7">Degrades oligopeptides.</text>
</comment>
<dbReference type="Gene3D" id="2.30.42.10">
    <property type="match status" value="1"/>
</dbReference>
<reference evidence="12 13" key="1">
    <citation type="submission" date="2019-03" db="EMBL/GenBank/DDBJ databases">
        <title>Genomic Encyclopedia of Type Strains, Phase IV (KMG-IV): sequencing the most valuable type-strain genomes for metagenomic binning, comparative biology and taxonomic classification.</title>
        <authorList>
            <person name="Goeker M."/>
        </authorList>
    </citation>
    <scope>NUCLEOTIDE SEQUENCE [LARGE SCALE GENOMIC DNA]</scope>
    <source>
        <strain evidence="12 13">DSM 45765</strain>
    </source>
</reference>
<dbReference type="SUPFAM" id="SSF52096">
    <property type="entry name" value="ClpP/crotonase"/>
    <property type="match status" value="1"/>
</dbReference>
<dbReference type="GO" id="GO:0005737">
    <property type="term" value="C:cytoplasm"/>
    <property type="evidence" value="ECO:0007669"/>
    <property type="project" value="UniProtKB-SubCell"/>
</dbReference>
<dbReference type="GO" id="GO:0006508">
    <property type="term" value="P:proteolysis"/>
    <property type="evidence" value="ECO:0007669"/>
    <property type="project" value="UniProtKB-UniRule"/>
</dbReference>
<dbReference type="Gene3D" id="3.30.750.44">
    <property type="match status" value="1"/>
</dbReference>
<evidence type="ECO:0000259" key="11">
    <source>
        <dbReference type="PROSITE" id="PS50106"/>
    </source>
</evidence>
<evidence type="ECO:0000256" key="2">
    <source>
        <dbReference type="ARBA" id="ARBA00008524"/>
    </source>
</evidence>
<keyword evidence="3 7" id="KW-0963">Cytoplasm</keyword>
<keyword evidence="4 7" id="KW-0645">Protease</keyword>
<keyword evidence="5 7" id="KW-0378">Hydrolase</keyword>
<dbReference type="EMBL" id="SLXQ01000001">
    <property type="protein sequence ID" value="TCP56356.1"/>
    <property type="molecule type" value="Genomic_DNA"/>
</dbReference>
<evidence type="ECO:0000256" key="1">
    <source>
        <dbReference type="ARBA" id="ARBA00004496"/>
    </source>
</evidence>
<evidence type="ECO:0000256" key="9">
    <source>
        <dbReference type="PIRSR" id="PIRSR036421-3"/>
    </source>
</evidence>
<name>A0A4V2SUZ2_9PSEU</name>
<dbReference type="PANTHER" id="PTHR43253:SF1">
    <property type="entry name" value="TRICORN PROTEASE HOMOLOG 2-RELATED"/>
    <property type="match status" value="1"/>
</dbReference>
<feature type="active site" description="Nucleophile" evidence="8">
    <location>
        <position position="958"/>
    </location>
</feature>
<dbReference type="AlphaFoldDB" id="A0A4V2SUZ2"/>
<dbReference type="FunFam" id="3.90.226.10:FF:000053">
    <property type="entry name" value="Tricorn protease homolog"/>
    <property type="match status" value="1"/>
</dbReference>
<feature type="compositionally biased region" description="Acidic residues" evidence="10">
    <location>
        <begin position="528"/>
        <end position="538"/>
    </location>
</feature>
<dbReference type="SMART" id="SM00245">
    <property type="entry name" value="TSPc"/>
    <property type="match status" value="1"/>
</dbReference>
<comment type="subcellular location">
    <subcellularLocation>
        <location evidence="1 7">Cytoplasm</location>
    </subcellularLocation>
</comment>
<feature type="region of interest" description="Disordered" evidence="10">
    <location>
        <begin position="514"/>
        <end position="547"/>
    </location>
</feature>
<dbReference type="CDD" id="cd10828">
    <property type="entry name" value="cpPDZ_Tricorn-protease"/>
    <property type="match status" value="1"/>
</dbReference>
<evidence type="ECO:0000256" key="5">
    <source>
        <dbReference type="ARBA" id="ARBA00022801"/>
    </source>
</evidence>
<dbReference type="PROSITE" id="PS50106">
    <property type="entry name" value="PDZ"/>
    <property type="match status" value="1"/>
</dbReference>
<feature type="site" description="Transition state stabilizer; via amide nitrogen" evidence="9">
    <location>
        <position position="959"/>
    </location>
</feature>
<sequence length="1066" mass="114752">MARVTDAYLRFPHLAGDLLTFVAEDDVWLAPITGGRAWRLSADRVTASYPRLSPDGTRIAWTSARDVEPEVQVANTDGGGSRRLTYWGDVRTSVHGWLSDTEVLALSCVGETSSRHSWAYAVPLDGGPARRLPYGPVGGIAVGASATVLVSAGISQDAAWRKRYRGGTAGKLWVDQGNTGEFTRLAADLDGNLSAPMLLGERVVFLSDHDGVANVYSCALDGSELRRHTEHEFYARNASTDGERVVYHCAGDVWLLDGLDAQPRKVDIQLGGPQVARQPFPVAATDELNELCSDHTGRASAVEVRGTVHWLSHRDGPVRALSVRPGVRARLPQVLGERGLVAWVSDVDGDDALEVVPTTGLEPGGSTRRLAAGKLGRVLELIASPDGKRLGVISHDGRVLLIDVDSGELSEVDRGTEQDPAGLTFSPDSGYLAWSHPGPDPLRHIKLANTTDLSVVDVTTMRFVDYDPVFTVDGKYLAFLSARNFDPIYDAHVFDLAFPNGVRPYLVPLAADTPSPFAPQLDGRPVGDESESEGESDGDSGSPRTRLDIDGLTERAVAFPVPAARYVGLRAAKGGLLWLREQVSGVLGDDLAGSTEDGQPCALERFALDKRKAESLVDDVEEYWVSGDGARIVLREHGKLRVQPADKKVDSDDSDDRVDVDLSRVRVTVDPAAEWPQAFDEAGRLMRDHFWRADMGGVDWSAVLDRYRPLVDRVGSGSEFVDLLWEVQGELATSHAYVVPPGSGGDPKRRQGLLGADLRREAGGSWVIARILPGDTSDPQARSPLSAPGVGIRQGDAVLAVDGRPVDPVTGPAPLLAGTADKPVELTVRPAGGGEPRRVVIVPLLDEMPLRYQAWVVDRRAHVHAMSGGRVGYLHVPDMLAPGWAQLHRDLRVEVRNEALVVDVRENRGGHLSQLVVEKLARKVIGWQTGRDGYHATSYPSDAPRGPVVAVADEFSGSDGDIVNAAIKAMGIGPVVGTRTWGGTIGIDMRYHLVDGTLVTQPRYATWLAGPGWGVENHGVEPDVEVVQTPQDYAAGRDPQLNTAVELALAELERTPAASMPEPPPL</sequence>
<feature type="active site" description="Charge relay system" evidence="8">
    <location>
        <position position="735"/>
    </location>
</feature>
<dbReference type="PANTHER" id="PTHR43253">
    <property type="entry name" value="TRICORN PROTEASE HOMOLOG 2-RELATED"/>
    <property type="match status" value="1"/>
</dbReference>
<dbReference type="Pfam" id="PF14685">
    <property type="entry name" value="PDZ_Tricorn"/>
    <property type="match status" value="1"/>
</dbReference>
<keyword evidence="13" id="KW-1185">Reference proteome</keyword>
<dbReference type="InterPro" id="IPR028204">
    <property type="entry name" value="Tricorn_C1"/>
</dbReference>
<dbReference type="InterPro" id="IPR005151">
    <property type="entry name" value="Tail-specific_protease"/>
</dbReference>
<accession>A0A4V2SUZ2</accession>
<dbReference type="SUPFAM" id="SSF69322">
    <property type="entry name" value="Tricorn protease domain 2"/>
    <property type="match status" value="1"/>
</dbReference>
<dbReference type="Pfam" id="PF26550">
    <property type="entry name" value="Tricorn_2nd"/>
    <property type="match status" value="1"/>
</dbReference>
<dbReference type="SUPFAM" id="SSF50156">
    <property type="entry name" value="PDZ domain-like"/>
    <property type="match status" value="1"/>
</dbReference>